<protein>
    <submittedName>
        <fullName evidence="1">Uncharacterized protein</fullName>
    </submittedName>
</protein>
<accession>A0AAV6H4K4</accession>
<name>A0AAV6H4K4_9TELE</name>
<feature type="non-terminal residue" evidence="1">
    <location>
        <position position="57"/>
    </location>
</feature>
<dbReference type="Proteomes" id="UP000823561">
    <property type="component" value="Chromosome 5"/>
</dbReference>
<gene>
    <name evidence="1" type="ORF">AALO_G00073460</name>
</gene>
<reference evidence="1" key="1">
    <citation type="submission" date="2020-10" db="EMBL/GenBank/DDBJ databases">
        <title>Chromosome-scale genome assembly of the Allis shad, Alosa alosa.</title>
        <authorList>
            <person name="Margot Z."/>
            <person name="Christophe K."/>
            <person name="Cabau C."/>
            <person name="Louis A."/>
            <person name="Berthelot C."/>
            <person name="Parey E."/>
            <person name="Roest Crollius H."/>
            <person name="Montfort J."/>
            <person name="Robinson-Rechavi M."/>
            <person name="Bucao C."/>
            <person name="Bouchez O."/>
            <person name="Gislard M."/>
            <person name="Lluch J."/>
            <person name="Milhes M."/>
            <person name="Lampietro C."/>
            <person name="Lopez Roques C."/>
            <person name="Donnadieu C."/>
            <person name="Braasch I."/>
            <person name="Desvignes T."/>
            <person name="Postlethwait J."/>
            <person name="Bobe J."/>
            <person name="Guiguen Y."/>
        </authorList>
    </citation>
    <scope>NUCLEOTIDE SEQUENCE</scope>
    <source>
        <strain evidence="1">M-15738</strain>
        <tissue evidence="1">Blood</tissue>
    </source>
</reference>
<sequence>MTGCRENLQLGSSRREERCFTPESPALFPLSCSSLMCEGFDLSADARALKPSSPILQ</sequence>
<dbReference type="AlphaFoldDB" id="A0AAV6H4K4"/>
<keyword evidence="2" id="KW-1185">Reference proteome</keyword>
<organism evidence="1 2">
    <name type="scientific">Alosa alosa</name>
    <name type="common">allis shad</name>
    <dbReference type="NCBI Taxonomy" id="278164"/>
    <lineage>
        <taxon>Eukaryota</taxon>
        <taxon>Metazoa</taxon>
        <taxon>Chordata</taxon>
        <taxon>Craniata</taxon>
        <taxon>Vertebrata</taxon>
        <taxon>Euteleostomi</taxon>
        <taxon>Actinopterygii</taxon>
        <taxon>Neopterygii</taxon>
        <taxon>Teleostei</taxon>
        <taxon>Clupei</taxon>
        <taxon>Clupeiformes</taxon>
        <taxon>Clupeoidei</taxon>
        <taxon>Clupeidae</taxon>
        <taxon>Alosa</taxon>
    </lineage>
</organism>
<evidence type="ECO:0000313" key="2">
    <source>
        <dbReference type="Proteomes" id="UP000823561"/>
    </source>
</evidence>
<proteinExistence type="predicted"/>
<comment type="caution">
    <text evidence="1">The sequence shown here is derived from an EMBL/GenBank/DDBJ whole genome shotgun (WGS) entry which is preliminary data.</text>
</comment>
<evidence type="ECO:0000313" key="1">
    <source>
        <dbReference type="EMBL" id="KAG5281544.1"/>
    </source>
</evidence>
<dbReference type="EMBL" id="JADWDJ010000005">
    <property type="protein sequence ID" value="KAG5281544.1"/>
    <property type="molecule type" value="Genomic_DNA"/>
</dbReference>